<gene>
    <name evidence="2" type="ORF">PRECH8_02690</name>
</gene>
<name>A0A916QCQ7_9BACL</name>
<proteinExistence type="predicted"/>
<dbReference type="PROSITE" id="PS51257">
    <property type="entry name" value="PROKAR_LIPOPROTEIN"/>
    <property type="match status" value="1"/>
</dbReference>
<sequence length="127" mass="14792">MRYAVFPFISICIAVMLTACSPTKEDAIQEMVAPEPDTYNIYLFWDGEHSDLHDQIYELLEVINSEIILKSLKINNMTSISMRDENQKYDYKKLFNMEKSPHIIVLDHEGVVLETNDPEDIYTLVED</sequence>
<protein>
    <recommendedName>
        <fullName evidence="4">DUF4174 domain-containing protein</fullName>
    </recommendedName>
</protein>
<evidence type="ECO:0000256" key="1">
    <source>
        <dbReference type="SAM" id="SignalP"/>
    </source>
</evidence>
<comment type="caution">
    <text evidence="2">The sequence shown here is derived from an EMBL/GenBank/DDBJ whole genome shotgun (WGS) entry which is preliminary data.</text>
</comment>
<dbReference type="RefSeq" id="WP_200965276.1">
    <property type="nucleotide sequence ID" value="NZ_BMAQ01000002.1"/>
</dbReference>
<keyword evidence="3" id="KW-1185">Reference proteome</keyword>
<feature type="chain" id="PRO_5039194488" description="DUF4174 domain-containing protein" evidence="1">
    <location>
        <begin position="20"/>
        <end position="127"/>
    </location>
</feature>
<reference evidence="2" key="2">
    <citation type="journal article" date="2021" name="Data Brief">
        <title>Draft genome sequence data of the facultative, thermophilic, xylanolytic bacterium Paenibacillus sp. strain DA-C8.</title>
        <authorList>
            <person name="Chhe C."/>
            <person name="Uke A."/>
            <person name="Baramee S."/>
            <person name="Ungkulpasvich U."/>
            <person name="Tachaapaikoon C."/>
            <person name="Pason P."/>
            <person name="Waeonukul R."/>
            <person name="Ratanakhanokchai K."/>
            <person name="Kosugi A."/>
        </authorList>
    </citation>
    <scope>NUCLEOTIDE SEQUENCE</scope>
    <source>
        <strain evidence="2">DA-C8</strain>
    </source>
</reference>
<organism evidence="2 3">
    <name type="scientific">Insulibacter thermoxylanivorax</name>
    <dbReference type="NCBI Taxonomy" id="2749268"/>
    <lineage>
        <taxon>Bacteria</taxon>
        <taxon>Bacillati</taxon>
        <taxon>Bacillota</taxon>
        <taxon>Bacilli</taxon>
        <taxon>Bacillales</taxon>
        <taxon>Paenibacillaceae</taxon>
        <taxon>Insulibacter</taxon>
    </lineage>
</organism>
<evidence type="ECO:0000313" key="3">
    <source>
        <dbReference type="Proteomes" id="UP000654993"/>
    </source>
</evidence>
<dbReference type="EMBL" id="BMAQ01000002">
    <property type="protein sequence ID" value="GFR36973.1"/>
    <property type="molecule type" value="Genomic_DNA"/>
</dbReference>
<evidence type="ECO:0000313" key="2">
    <source>
        <dbReference type="EMBL" id="GFR36973.1"/>
    </source>
</evidence>
<feature type="signal peptide" evidence="1">
    <location>
        <begin position="1"/>
        <end position="19"/>
    </location>
</feature>
<accession>A0A916QCQ7</accession>
<dbReference type="AlphaFoldDB" id="A0A916QCQ7"/>
<dbReference type="Proteomes" id="UP000654993">
    <property type="component" value="Unassembled WGS sequence"/>
</dbReference>
<evidence type="ECO:0008006" key="4">
    <source>
        <dbReference type="Google" id="ProtNLM"/>
    </source>
</evidence>
<keyword evidence="1" id="KW-0732">Signal</keyword>
<reference evidence="2" key="1">
    <citation type="submission" date="2020-08" db="EMBL/GenBank/DDBJ databases">
        <authorList>
            <person name="Uke A."/>
            <person name="Chhe C."/>
            <person name="Baramee S."/>
            <person name="Kosugi A."/>
        </authorList>
    </citation>
    <scope>NUCLEOTIDE SEQUENCE</scope>
    <source>
        <strain evidence="2">DA-C8</strain>
    </source>
</reference>